<dbReference type="PANTHER" id="PTHR22878:SF63">
    <property type="entry name" value="DYNEIN AXONEMAL HEAVY CHAIN 10"/>
    <property type="match status" value="1"/>
</dbReference>
<keyword evidence="17" id="KW-1185">Reference proteome</keyword>
<keyword evidence="8" id="KW-0175">Coiled coil</keyword>
<evidence type="ECO:0000256" key="4">
    <source>
        <dbReference type="ARBA" id="ARBA00022701"/>
    </source>
</evidence>
<evidence type="ECO:0000256" key="13">
    <source>
        <dbReference type="SAM" id="MobiDB-lite"/>
    </source>
</evidence>
<dbReference type="InterPro" id="IPR013602">
    <property type="entry name" value="Dynein_heavy_linker"/>
</dbReference>
<dbReference type="InterPro" id="IPR042222">
    <property type="entry name" value="Dynein_2_N"/>
</dbReference>
<evidence type="ECO:0000256" key="10">
    <source>
        <dbReference type="ARBA" id="ARBA00023175"/>
    </source>
</evidence>
<evidence type="ECO:0000256" key="12">
    <source>
        <dbReference type="ARBA" id="ARBA00023273"/>
    </source>
</evidence>
<evidence type="ECO:0000256" key="1">
    <source>
        <dbReference type="ARBA" id="ARBA00004430"/>
    </source>
</evidence>
<comment type="subcellular location">
    <subcellularLocation>
        <location evidence="1">Cytoplasm</location>
        <location evidence="1">Cytoskeleton</location>
        <location evidence="1">Cilium axoneme</location>
    </subcellularLocation>
</comment>
<evidence type="ECO:0000256" key="7">
    <source>
        <dbReference type="ARBA" id="ARBA00023017"/>
    </source>
</evidence>
<dbReference type="Gene3D" id="1.20.140.100">
    <property type="entry name" value="Dynein heavy chain, N-terminal domain 2"/>
    <property type="match status" value="1"/>
</dbReference>
<keyword evidence="10" id="KW-0505">Motor protein</keyword>
<feature type="domain" description="Dynein heavy chain linker" evidence="15">
    <location>
        <begin position="1426"/>
        <end position="1688"/>
    </location>
</feature>
<evidence type="ECO:0000256" key="5">
    <source>
        <dbReference type="ARBA" id="ARBA00022741"/>
    </source>
</evidence>
<evidence type="ECO:0000256" key="9">
    <source>
        <dbReference type="ARBA" id="ARBA00023069"/>
    </source>
</evidence>
<dbReference type="GO" id="GO:0045505">
    <property type="term" value="F:dynein intermediate chain binding"/>
    <property type="evidence" value="ECO:0007669"/>
    <property type="project" value="InterPro"/>
</dbReference>
<dbReference type="FunFam" id="1.10.287.2620:FF:000002">
    <property type="entry name" value="Dynein heavy chain 2, axonemal"/>
    <property type="match status" value="1"/>
</dbReference>
<evidence type="ECO:0000256" key="2">
    <source>
        <dbReference type="ARBA" id="ARBA00008887"/>
    </source>
</evidence>
<keyword evidence="5" id="KW-0547">Nucleotide-binding</keyword>
<accession>S7QG19</accession>
<dbReference type="GO" id="GO:0051959">
    <property type="term" value="F:dynein light intermediate chain binding"/>
    <property type="evidence" value="ECO:0007669"/>
    <property type="project" value="InterPro"/>
</dbReference>
<sequence length="1717" mass="200428">MDDLRVQWIRDRVYTALGLTDPQLFEELLVRDDGEAEDLILHFLNHTSEEEGAATLFFYRKVLPEEVEVEVDAEEVSASEGNEEEEEETKSQKVESMDKVSAKSGHSRASSMFQSMMSTEDDNWVRQRSEPRLIRLPKRTVKHIVDKTHLHVLCTPVPEEFLAQNVVFFLRNTKETISEASYMKEAMEIMPETLEYGILNANMLHFLRDIMYQVFLPALSFNQHKEASVALTPGEMQDSLDTEAELLNAHGEAVEYHSVQLIRDEFLMNVQKFANNIQRTVQQLEGEIKLEMPSISVEGEVSALAADPEIVESLEQCVINWLGQITVAVEGQLKKTPQGHGPLAEIEFWRERNATLSALYEQTKLPIVRKVLEVIKEADSLLVANLQPVLTDLFKLHMEASDNVRFLSTVERHFKNITHGSSFHVVLETIPSMMSALRMVWIISRHYNKDERMIPLMERIAWEIAERVCRVVNLRTLFKENRANAQHKTLEAKNSLDMWKKAYFDTRAKIEASGREARWEFDRKRLFERTDYMATICQDLYDVLQVMEEFYNIFGPELKAVTGDPKRIDDVLCRVDNLVTPMESLTFDPFCIQSAHYWKYVMDDFKIEVIEKEAKNFIDESFKTLRSAEAAFDMLLNFKHIRSREAINRQMMMKFNDILVQYCKEIDIVNKIFVQNHENPPLYKNHPPVAGAIYWERSLFYRIKHTILRFQEVQEILDSERGEEVKQKYLEVGRTMKDYEERKYELWRDTTEQLLPTLMKKSLLMKITANPEDAAESSDRGIMFAINFPFALREIINETKYLEQLGFPVPELARNVALQEDKFLRYTEGIQHMLDHYHMLVRTLNDAESSLLDDHSQELLRVFRSGFKRLNWNSLGIADYITRCKQAIGKFESLVHQIHKNADDIASRLTLIESINLFKYPAPKTEEDLPGVKEFFEHIDRERTKDVDYMVRWYLAIGPLLTKVEGLVIHTNTGKAPKLATYYEYWEKRVYEVLTKLILKNLQAFNSLILGNVPLFQTETILTAPEIILHPNANEIDKMCVHCARNCVEVTRNFVRWMNGSCIECPPQKGEEEEVVTITFYNDISLNPQIIEQALMIPQNVHRILVNLTKYLQKWKKYRPLWKLDKAIVMEKFAAKKPPCVSYDEKLQFYTKISQEVMRQPLVKEEHCVRLQLGPLAHTVQESAKAWVMSLGKLLNESAREELHSLHEEMESLAKNLKKSPGTLEDLKFVLATIAEVRSKSLVMELRYRDVQERYRTMAMYNLHNLKKSPGTLEDLKFVLATIAEVRSKSLVMELRYRDVQERYRTMAMYNLHPSNAEKELVDKIESMWQDLFTDSVNAEHALGGIKRTFTEITRSEIMNFRQQMEDFAKRFYSEGPGSVGEDLDIGMDLLGSFERELVRHERNRQELANAEKLFDLPITMYPELLKVQKEMTGLRMIYELYEELKVAKEEWSQTLWINLNVQFLQEGIEGFLRSLRKFPRMVRNLAVAFHLEAKMKAFKDSIPLLLDLKHEALRDRHWKELMEKTGVYFEMTETFTLENMFAMELDKHADVLNEIVTAAIKEIAIEKAVKEILDTWENMKFSVVKYFKGTQERGYILGSVDEIIQCLDDNTFNLQSISGSRFVGPFLQTVHKWEKTLSLIGEVIEIWMLVQRKWMYLESIFIGGDIRSQLPEEAKKFDNIDKVFKRASGRRGSRRPRTSTWRPDCSQLLNSFCRCV</sequence>
<feature type="domain" description="Dynein heavy chain tail" evidence="14">
    <location>
        <begin position="311"/>
        <end position="880"/>
    </location>
</feature>
<keyword evidence="12" id="KW-0966">Cell projection</keyword>
<evidence type="ECO:0000256" key="3">
    <source>
        <dbReference type="ARBA" id="ARBA00022490"/>
    </source>
</evidence>
<dbReference type="GO" id="GO:0030286">
    <property type="term" value="C:dynein complex"/>
    <property type="evidence" value="ECO:0007669"/>
    <property type="project" value="UniProtKB-KW"/>
</dbReference>
<evidence type="ECO:0000259" key="14">
    <source>
        <dbReference type="Pfam" id="PF08385"/>
    </source>
</evidence>
<reference evidence="16 17" key="1">
    <citation type="journal article" date="2013" name="Nat. Commun.">
        <title>Genome analysis reveals insights into physiology and longevity of the Brandt's bat Myotis brandtii.</title>
        <authorList>
            <person name="Seim I."/>
            <person name="Fang X."/>
            <person name="Xiong Z."/>
            <person name="Lobanov A.V."/>
            <person name="Huang Z."/>
            <person name="Ma S."/>
            <person name="Feng Y."/>
            <person name="Turanov A.A."/>
            <person name="Zhu Y."/>
            <person name="Lenz T.L."/>
            <person name="Gerashchenko M.V."/>
            <person name="Fan D."/>
            <person name="Hee Yim S."/>
            <person name="Yao X."/>
            <person name="Jordan D."/>
            <person name="Xiong Y."/>
            <person name="Ma Y."/>
            <person name="Lyapunov A.N."/>
            <person name="Chen G."/>
            <person name="Kulakova O.I."/>
            <person name="Sun Y."/>
            <person name="Lee S.G."/>
            <person name="Bronson R.T."/>
            <person name="Moskalev A.A."/>
            <person name="Sunyaev S.R."/>
            <person name="Zhang G."/>
            <person name="Krogh A."/>
            <person name="Wang J."/>
            <person name="Gladyshev V.N."/>
        </authorList>
    </citation>
    <scope>NUCLEOTIDE SEQUENCE [LARGE SCALE GENOMIC DNA]</scope>
</reference>
<feature type="region of interest" description="Disordered" evidence="13">
    <location>
        <begin position="71"/>
        <end position="101"/>
    </location>
</feature>
<gene>
    <name evidence="16" type="ORF">D623_10013057</name>
</gene>
<dbReference type="GO" id="GO:0005524">
    <property type="term" value="F:ATP binding"/>
    <property type="evidence" value="ECO:0007669"/>
    <property type="project" value="UniProtKB-KW"/>
</dbReference>
<keyword evidence="9" id="KW-0969">Cilium</keyword>
<keyword evidence="6" id="KW-0067">ATP-binding</keyword>
<dbReference type="GO" id="GO:0007018">
    <property type="term" value="P:microtubule-based movement"/>
    <property type="evidence" value="ECO:0007669"/>
    <property type="project" value="InterPro"/>
</dbReference>
<dbReference type="InterPro" id="IPR026983">
    <property type="entry name" value="DHC"/>
</dbReference>
<feature type="compositionally biased region" description="Acidic residues" evidence="13">
    <location>
        <begin position="71"/>
        <end position="88"/>
    </location>
</feature>
<dbReference type="GO" id="GO:0005874">
    <property type="term" value="C:microtubule"/>
    <property type="evidence" value="ECO:0007669"/>
    <property type="project" value="UniProtKB-KW"/>
</dbReference>
<dbReference type="EMBL" id="KE164810">
    <property type="protein sequence ID" value="EPQ20302.1"/>
    <property type="molecule type" value="Genomic_DNA"/>
</dbReference>
<name>S7QG19_MYOBR</name>
<keyword evidence="11" id="KW-0206">Cytoskeleton</keyword>
<dbReference type="InterPro" id="IPR013594">
    <property type="entry name" value="Dynein_heavy_tail"/>
</dbReference>
<evidence type="ECO:0000313" key="17">
    <source>
        <dbReference type="Proteomes" id="UP000052978"/>
    </source>
</evidence>
<keyword evidence="3" id="KW-0963">Cytoplasm</keyword>
<evidence type="ECO:0000256" key="11">
    <source>
        <dbReference type="ARBA" id="ARBA00023212"/>
    </source>
</evidence>
<dbReference type="Pfam" id="PF08393">
    <property type="entry name" value="DHC_N2"/>
    <property type="match status" value="1"/>
</dbReference>
<evidence type="ECO:0000256" key="8">
    <source>
        <dbReference type="ARBA" id="ARBA00023054"/>
    </source>
</evidence>
<protein>
    <submittedName>
        <fullName evidence="16">Dynein heavy chain 10, axonemal</fullName>
    </submittedName>
</protein>
<dbReference type="GO" id="GO:0005930">
    <property type="term" value="C:axoneme"/>
    <property type="evidence" value="ECO:0007669"/>
    <property type="project" value="UniProtKB-SubCell"/>
</dbReference>
<keyword evidence="4" id="KW-0493">Microtubule</keyword>
<evidence type="ECO:0000256" key="6">
    <source>
        <dbReference type="ARBA" id="ARBA00022840"/>
    </source>
</evidence>
<evidence type="ECO:0000313" key="16">
    <source>
        <dbReference type="EMBL" id="EPQ20302.1"/>
    </source>
</evidence>
<organism evidence="16 17">
    <name type="scientific">Myotis brandtii</name>
    <name type="common">Brandt's bat</name>
    <dbReference type="NCBI Taxonomy" id="109478"/>
    <lineage>
        <taxon>Eukaryota</taxon>
        <taxon>Metazoa</taxon>
        <taxon>Chordata</taxon>
        <taxon>Craniata</taxon>
        <taxon>Vertebrata</taxon>
        <taxon>Euteleostomi</taxon>
        <taxon>Mammalia</taxon>
        <taxon>Eutheria</taxon>
        <taxon>Laurasiatheria</taxon>
        <taxon>Chiroptera</taxon>
        <taxon>Yangochiroptera</taxon>
        <taxon>Vespertilionidae</taxon>
        <taxon>Myotis</taxon>
    </lineage>
</organism>
<feature type="compositionally biased region" description="Basic and acidic residues" evidence="13">
    <location>
        <begin position="89"/>
        <end position="101"/>
    </location>
</feature>
<dbReference type="PANTHER" id="PTHR22878">
    <property type="entry name" value="DYNEIN HEAVY CHAIN 6, AXONEMAL-LIKE-RELATED"/>
    <property type="match status" value="1"/>
</dbReference>
<evidence type="ECO:0000259" key="15">
    <source>
        <dbReference type="Pfam" id="PF08393"/>
    </source>
</evidence>
<dbReference type="FunFam" id="1.20.140.100:FF:000001">
    <property type="entry name" value="dynein heavy chain 17, axonemal"/>
    <property type="match status" value="1"/>
</dbReference>
<dbReference type="Proteomes" id="UP000052978">
    <property type="component" value="Unassembled WGS sequence"/>
</dbReference>
<keyword evidence="7" id="KW-0243">Dynein</keyword>
<comment type="similarity">
    <text evidence="2">Belongs to the dynein heavy chain family.</text>
</comment>
<proteinExistence type="inferred from homology"/>
<dbReference type="Gene3D" id="1.10.287.2620">
    <property type="match status" value="1"/>
</dbReference>
<dbReference type="Pfam" id="PF08385">
    <property type="entry name" value="DHC_N1"/>
    <property type="match status" value="1"/>
</dbReference>